<comment type="caution">
    <text evidence="2">The sequence shown here is derived from an EMBL/GenBank/DDBJ whole genome shotgun (WGS) entry which is preliminary data.</text>
</comment>
<keyword evidence="3" id="KW-1185">Reference proteome</keyword>
<keyword evidence="1" id="KW-0732">Signal</keyword>
<evidence type="ECO:0000256" key="1">
    <source>
        <dbReference type="SAM" id="SignalP"/>
    </source>
</evidence>
<organism evidence="2 3">
    <name type="scientific">Aeoliella straminimaris</name>
    <dbReference type="NCBI Taxonomy" id="2954799"/>
    <lineage>
        <taxon>Bacteria</taxon>
        <taxon>Pseudomonadati</taxon>
        <taxon>Planctomycetota</taxon>
        <taxon>Planctomycetia</taxon>
        <taxon>Pirellulales</taxon>
        <taxon>Lacipirellulaceae</taxon>
        <taxon>Aeoliella</taxon>
    </lineage>
</organism>
<evidence type="ECO:0000313" key="3">
    <source>
        <dbReference type="Proteomes" id="UP001155241"/>
    </source>
</evidence>
<sequence length="373" mass="40745">MRLILVVGLTMALQAGVQAASLDEAISVVRTASPTQATSNQVREAWKALVAASPDDIPTMLRGMNDSNPAVENWIRTAIDQVAEQTLDSGGELPRAELIDLLADTSAAPRARRTSYELLEQIDADKAHEMLASMVDDPSLEMRYDAIAAGIAAAESAEGDEAVAQYRKLFEAARNLEQIQTCKRALKEAGVEVDLAKHMGFVTAWRMIGVFDNRGQAGFDVAYPPEEQVDFAATYDGKEGEATWKTDLVTTDKELGQVDVNEAIGPEKGAVTYAYAEIDVDESQTAQVRYSSPNATKLWVNGNQVADNEVYHAGGEVDQYVADVTLKKGRNTLLLKVCQNEQKEAWAQDWNFQLRICEPLGGGLQFENVTNNE</sequence>
<protein>
    <recommendedName>
        <fullName evidence="4">HEAT repeat protein</fullName>
    </recommendedName>
</protein>
<accession>A0A9X2FFL3</accession>
<dbReference type="Proteomes" id="UP001155241">
    <property type="component" value="Unassembled WGS sequence"/>
</dbReference>
<gene>
    <name evidence="2" type="ORF">NG895_25665</name>
</gene>
<feature type="chain" id="PRO_5040854306" description="HEAT repeat protein" evidence="1">
    <location>
        <begin position="20"/>
        <end position="373"/>
    </location>
</feature>
<dbReference type="EMBL" id="JAMXLR010000091">
    <property type="protein sequence ID" value="MCO6047303.1"/>
    <property type="molecule type" value="Genomic_DNA"/>
</dbReference>
<dbReference type="AlphaFoldDB" id="A0A9X2FFL3"/>
<evidence type="ECO:0008006" key="4">
    <source>
        <dbReference type="Google" id="ProtNLM"/>
    </source>
</evidence>
<name>A0A9X2FFL3_9BACT</name>
<evidence type="ECO:0000313" key="2">
    <source>
        <dbReference type="EMBL" id="MCO6047303.1"/>
    </source>
</evidence>
<reference evidence="2" key="1">
    <citation type="submission" date="2022-06" db="EMBL/GenBank/DDBJ databases">
        <title>Aeoliella straminimaris, a novel planctomycete from sediments.</title>
        <authorList>
            <person name="Vitorino I.R."/>
            <person name="Lage O.M."/>
        </authorList>
    </citation>
    <scope>NUCLEOTIDE SEQUENCE</scope>
    <source>
        <strain evidence="2">ICT_H6.2</strain>
    </source>
</reference>
<feature type="signal peptide" evidence="1">
    <location>
        <begin position="1"/>
        <end position="19"/>
    </location>
</feature>
<dbReference type="Gene3D" id="2.60.120.260">
    <property type="entry name" value="Galactose-binding domain-like"/>
    <property type="match status" value="1"/>
</dbReference>
<dbReference type="RefSeq" id="WP_252855416.1">
    <property type="nucleotide sequence ID" value="NZ_JAMXLR010000091.1"/>
</dbReference>
<proteinExistence type="predicted"/>